<name>A0AAW3YQI1_9GAMM</name>
<dbReference type="PANTHER" id="PTHR35191:SF1">
    <property type="entry name" value="PROPHAGE SIDE TAIL FIBER PROTEIN HOMOLOG STFQ-RELATED"/>
    <property type="match status" value="1"/>
</dbReference>
<dbReference type="GO" id="GO:0019062">
    <property type="term" value="P:virion attachment to host cell"/>
    <property type="evidence" value="ECO:0007669"/>
    <property type="project" value="InterPro"/>
</dbReference>
<evidence type="ECO:0000313" key="4">
    <source>
        <dbReference type="EMBL" id="MBD2800315.1"/>
    </source>
</evidence>
<keyword evidence="2" id="KW-0945">Host-virus interaction</keyword>
<evidence type="ECO:0000259" key="3">
    <source>
        <dbReference type="Pfam" id="PF12571"/>
    </source>
</evidence>
<comment type="subcellular location">
    <subcellularLocation>
        <location evidence="1">Virion</location>
    </subcellularLocation>
</comment>
<reference evidence="4" key="1">
    <citation type="submission" date="2020-09" db="EMBL/GenBank/DDBJ databases">
        <authorList>
            <person name="Palma L."/>
            <person name="Caballero P."/>
            <person name="Berry C."/>
            <person name="Del Valle E."/>
        </authorList>
    </citation>
    <scope>NUCLEOTIDE SEQUENCE</scope>
    <source>
        <strain evidence="4">M</strain>
    </source>
</reference>
<dbReference type="PANTHER" id="PTHR35191">
    <property type="entry name" value="PROPHAGE SIDE TAIL FIBER PROTEIN HOMOLOG STFQ-RELATED"/>
    <property type="match status" value="1"/>
</dbReference>
<sequence>MSTKYFALLTELGADKLANAVALGTKLAITHMAVGDGGGVLPTPDTIQTKLVNERRRAAINTLNVDPKNAHQIIAEQVIPESEGGWWIREIGLFDQDGILIAVGNCPETYKPQLQEGSGRTQTIRMVLIVSHTDAVTLKIDPSVVLATREYTDAAVKKAIDDHEKSRRHPDATLKEKGFVVLSNAVNSESETQAATPKSVKTAYDLAVMANNNVNGRLEKAKNGADIQNRDEFVKNLGFIEQQMGHSAIAVMSQNAVTQAIAAARSPDASTTQKGVVQLTSSRVSGSETLAATANAVAQNYSDILALKNKVGNASTTQKGIVQLSDSRFSFSSDTAATSLAVSQNYTDMKGMFGQTGNKGRVLGLTHTNNQSFPIFVHVDGLSSTGSNFLSAAVDGVNLRGSMCANLPNQRISICFMVPAGAKYYVERYSGTITDLVWVETDKK</sequence>
<dbReference type="AlphaFoldDB" id="A0AAW3YQI1"/>
<reference evidence="4" key="2">
    <citation type="journal article" date="2024" name="Toxins">
        <title>Genome Sequence Analysis of Native Xenorhabdus Strains Isolated from Entomopathogenic Nematodes in Argentina.</title>
        <authorList>
            <person name="Palma L."/>
            <person name="Frizzo L."/>
            <person name="Kaiser S."/>
            <person name="Berry C."/>
            <person name="Caballero P."/>
            <person name="Bode H.B."/>
            <person name="Del Valle E.E."/>
        </authorList>
    </citation>
    <scope>NUCLEOTIDE SEQUENCE</scope>
    <source>
        <strain evidence="4">M</strain>
    </source>
</reference>
<proteinExistence type="predicted"/>
<dbReference type="Pfam" id="PF12571">
    <property type="entry name" value="Phage_tail_fib"/>
    <property type="match status" value="1"/>
</dbReference>
<protein>
    <submittedName>
        <fullName evidence="4">Phage tail protein</fullName>
    </submittedName>
</protein>
<dbReference type="InterPro" id="IPR022225">
    <property type="entry name" value="Phage_tail_fibre_N"/>
</dbReference>
<evidence type="ECO:0000256" key="1">
    <source>
        <dbReference type="ARBA" id="ARBA00004328"/>
    </source>
</evidence>
<organism evidence="4">
    <name type="scientific">Xenorhabdus szentirmaii</name>
    <dbReference type="NCBI Taxonomy" id="290112"/>
    <lineage>
        <taxon>Bacteria</taxon>
        <taxon>Pseudomonadati</taxon>
        <taxon>Pseudomonadota</taxon>
        <taxon>Gammaproteobacteria</taxon>
        <taxon>Enterobacterales</taxon>
        <taxon>Morganellaceae</taxon>
        <taxon>Xenorhabdus</taxon>
    </lineage>
</organism>
<evidence type="ECO:0000256" key="2">
    <source>
        <dbReference type="ARBA" id="ARBA00022581"/>
    </source>
</evidence>
<dbReference type="Proteomes" id="UP001193920">
    <property type="component" value="Unassembled WGS sequence"/>
</dbReference>
<feature type="domain" description="Phage tail fibre protein N-terminal" evidence="3">
    <location>
        <begin position="1"/>
        <end position="149"/>
    </location>
</feature>
<dbReference type="Pfam" id="PF03406">
    <property type="entry name" value="Phage_fiber_2"/>
    <property type="match status" value="3"/>
</dbReference>
<comment type="caution">
    <text evidence="4">The sequence shown here is derived from an EMBL/GenBank/DDBJ whole genome shotgun (WGS) entry which is preliminary data.</text>
</comment>
<dbReference type="EMBL" id="JACXBF010000167">
    <property type="protein sequence ID" value="MBD2800315.1"/>
    <property type="molecule type" value="Genomic_DNA"/>
</dbReference>
<accession>A0AAW3YQI1</accession>
<gene>
    <name evidence="4" type="ORF">ID854_07560</name>
</gene>
<dbReference type="InterPro" id="IPR051934">
    <property type="entry name" value="Phage_Tail_Fiber_Structural"/>
</dbReference>
<dbReference type="InterPro" id="IPR005068">
    <property type="entry name" value="Phage_lambda_Stf-r2"/>
</dbReference>
<dbReference type="GO" id="GO:0046718">
    <property type="term" value="P:symbiont entry into host cell"/>
    <property type="evidence" value="ECO:0007669"/>
    <property type="project" value="InterPro"/>
</dbReference>
<dbReference type="RefSeq" id="WP_323868738.1">
    <property type="nucleotide sequence ID" value="NZ_JACXBF010000167.1"/>
</dbReference>